<proteinExistence type="predicted"/>
<organism evidence="2 3">
    <name type="scientific">Streptomyces adustus</name>
    <dbReference type="NCBI Taxonomy" id="1609272"/>
    <lineage>
        <taxon>Bacteria</taxon>
        <taxon>Bacillati</taxon>
        <taxon>Actinomycetota</taxon>
        <taxon>Actinomycetes</taxon>
        <taxon>Kitasatosporales</taxon>
        <taxon>Streptomycetaceae</taxon>
        <taxon>Streptomyces</taxon>
    </lineage>
</organism>
<dbReference type="Proteomes" id="UP000325849">
    <property type="component" value="Unassembled WGS sequence"/>
</dbReference>
<dbReference type="Gene3D" id="3.30.565.10">
    <property type="entry name" value="Histidine kinase-like ATPase, C-terminal domain"/>
    <property type="match status" value="1"/>
</dbReference>
<comment type="caution">
    <text evidence="2">The sequence shown here is derived from an EMBL/GenBank/DDBJ whole genome shotgun (WGS) entry which is preliminary data.</text>
</comment>
<dbReference type="RefSeq" id="WP_152887602.1">
    <property type="nucleotide sequence ID" value="NZ_VJZD01000044.1"/>
</dbReference>
<name>A0A5N8VCA8_9ACTN</name>
<dbReference type="OrthoDB" id="5769716at2"/>
<dbReference type="InterPro" id="IPR036890">
    <property type="entry name" value="HATPase_C_sf"/>
</dbReference>
<dbReference type="SUPFAM" id="SSF55874">
    <property type="entry name" value="ATPase domain of HSP90 chaperone/DNA topoisomerase II/histidine kinase"/>
    <property type="match status" value="1"/>
</dbReference>
<feature type="domain" description="Histidine kinase/HSP90-like ATPase" evidence="1">
    <location>
        <begin position="38"/>
        <end position="138"/>
    </location>
</feature>
<dbReference type="CDD" id="cd16934">
    <property type="entry name" value="HATPase_RsbT-like"/>
    <property type="match status" value="1"/>
</dbReference>
<evidence type="ECO:0000313" key="3">
    <source>
        <dbReference type="Proteomes" id="UP000325849"/>
    </source>
</evidence>
<sequence length="149" mass="15779">MEAAAGVDARLPIRSDLDLVWVRQHVRQAAARLGFGLVEQTKLVTAASELARNTLVYGGGGQLTTTRVAHGRAQGLRLAFSDRGPGIADLEQALRDGYTSGDGLGMGLGGARRLVHQFAIDSTPGVGTTVTVTSWAGRPPRPGHPREEW</sequence>
<accession>A0A5N8VCA8</accession>
<dbReference type="InterPro" id="IPR003594">
    <property type="entry name" value="HATPase_dom"/>
</dbReference>
<dbReference type="EMBL" id="VJZD01000044">
    <property type="protein sequence ID" value="MPY32302.1"/>
    <property type="molecule type" value="Genomic_DNA"/>
</dbReference>
<dbReference type="AlphaFoldDB" id="A0A5N8VCA8"/>
<keyword evidence="3" id="KW-1185">Reference proteome</keyword>
<gene>
    <name evidence="2" type="ORF">FNH09_13755</name>
</gene>
<dbReference type="SMART" id="SM00387">
    <property type="entry name" value="HATPase_c"/>
    <property type="match status" value="1"/>
</dbReference>
<protein>
    <submittedName>
        <fullName evidence="2">Anti-sigma regulatory factor</fullName>
    </submittedName>
</protein>
<evidence type="ECO:0000313" key="2">
    <source>
        <dbReference type="EMBL" id="MPY32302.1"/>
    </source>
</evidence>
<evidence type="ECO:0000259" key="1">
    <source>
        <dbReference type="SMART" id="SM00387"/>
    </source>
</evidence>
<dbReference type="Pfam" id="PF02518">
    <property type="entry name" value="HATPase_c"/>
    <property type="match status" value="1"/>
</dbReference>
<reference evidence="2 3" key="1">
    <citation type="submission" date="2019-07" db="EMBL/GenBank/DDBJ databases">
        <title>New species of Amycolatopsis and Streptomyces.</title>
        <authorList>
            <person name="Duangmal K."/>
            <person name="Teo W.F.A."/>
            <person name="Lipun K."/>
        </authorList>
    </citation>
    <scope>NUCLEOTIDE SEQUENCE [LARGE SCALE GENOMIC DNA]</scope>
    <source>
        <strain evidence="2 3">NBRC 109810</strain>
    </source>
</reference>